<gene>
    <name evidence="1" type="ORF">CAEBREN_05613</name>
</gene>
<dbReference type="InParanoid" id="G0MCI3"/>
<protein>
    <submittedName>
        <fullName evidence="1">Uncharacterized protein</fullName>
    </submittedName>
</protein>
<organism evidence="2">
    <name type="scientific">Caenorhabditis brenneri</name>
    <name type="common">Nematode worm</name>
    <dbReference type="NCBI Taxonomy" id="135651"/>
    <lineage>
        <taxon>Eukaryota</taxon>
        <taxon>Metazoa</taxon>
        <taxon>Ecdysozoa</taxon>
        <taxon>Nematoda</taxon>
        <taxon>Chromadorea</taxon>
        <taxon>Rhabditida</taxon>
        <taxon>Rhabditina</taxon>
        <taxon>Rhabditomorpha</taxon>
        <taxon>Rhabditoidea</taxon>
        <taxon>Rhabditidae</taxon>
        <taxon>Peloderinae</taxon>
        <taxon>Caenorhabditis</taxon>
    </lineage>
</organism>
<accession>G0MCI3</accession>
<name>G0MCI3_CAEBE</name>
<dbReference type="AlphaFoldDB" id="G0MCI3"/>
<evidence type="ECO:0000313" key="1">
    <source>
        <dbReference type="EMBL" id="EGT45564.1"/>
    </source>
</evidence>
<evidence type="ECO:0000313" key="2">
    <source>
        <dbReference type="Proteomes" id="UP000008068"/>
    </source>
</evidence>
<reference evidence="2" key="1">
    <citation type="submission" date="2011-07" db="EMBL/GenBank/DDBJ databases">
        <authorList>
            <consortium name="Caenorhabditis brenneri Sequencing and Analysis Consortium"/>
            <person name="Wilson R.K."/>
        </authorList>
    </citation>
    <scope>NUCLEOTIDE SEQUENCE [LARGE SCALE GENOMIC DNA]</scope>
    <source>
        <strain evidence="2">PB2801</strain>
    </source>
</reference>
<sequence>MFLVWHFTRHFKTKHWFNIPSARESVSNWTSNTSDKIWTMDSKRRISMQTTVSDIQWMVTRSISQLHIRKQQSSTMDFYSEWEMVRPNIKKAALHLTWNRQSQEFVWLVELFE</sequence>
<dbReference type="Proteomes" id="UP000008068">
    <property type="component" value="Unassembled WGS sequence"/>
</dbReference>
<proteinExistence type="predicted"/>
<dbReference type="HOGENOM" id="CLU_2135693_0_0_1"/>
<keyword evidence="2" id="KW-1185">Reference proteome</keyword>
<dbReference type="EMBL" id="GL379789">
    <property type="protein sequence ID" value="EGT45564.1"/>
    <property type="molecule type" value="Genomic_DNA"/>
</dbReference>